<organism evidence="2 3">
    <name type="scientific">Patellaria atrata CBS 101060</name>
    <dbReference type="NCBI Taxonomy" id="1346257"/>
    <lineage>
        <taxon>Eukaryota</taxon>
        <taxon>Fungi</taxon>
        <taxon>Dikarya</taxon>
        <taxon>Ascomycota</taxon>
        <taxon>Pezizomycotina</taxon>
        <taxon>Dothideomycetes</taxon>
        <taxon>Dothideomycetes incertae sedis</taxon>
        <taxon>Patellariales</taxon>
        <taxon>Patellariaceae</taxon>
        <taxon>Patellaria</taxon>
    </lineage>
</organism>
<proteinExistence type="predicted"/>
<keyword evidence="1" id="KW-0812">Transmembrane</keyword>
<reference evidence="2" key="1">
    <citation type="journal article" date="2020" name="Stud. Mycol.">
        <title>101 Dothideomycetes genomes: a test case for predicting lifestyles and emergence of pathogens.</title>
        <authorList>
            <person name="Haridas S."/>
            <person name="Albert R."/>
            <person name="Binder M."/>
            <person name="Bloem J."/>
            <person name="Labutti K."/>
            <person name="Salamov A."/>
            <person name="Andreopoulos B."/>
            <person name="Baker S."/>
            <person name="Barry K."/>
            <person name="Bills G."/>
            <person name="Bluhm B."/>
            <person name="Cannon C."/>
            <person name="Castanera R."/>
            <person name="Culley D."/>
            <person name="Daum C."/>
            <person name="Ezra D."/>
            <person name="Gonzalez J."/>
            <person name="Henrissat B."/>
            <person name="Kuo A."/>
            <person name="Liang C."/>
            <person name="Lipzen A."/>
            <person name="Lutzoni F."/>
            <person name="Magnuson J."/>
            <person name="Mondo S."/>
            <person name="Nolan M."/>
            <person name="Ohm R."/>
            <person name="Pangilinan J."/>
            <person name="Park H.-J."/>
            <person name="Ramirez L."/>
            <person name="Alfaro M."/>
            <person name="Sun H."/>
            <person name="Tritt A."/>
            <person name="Yoshinaga Y."/>
            <person name="Zwiers L.-H."/>
            <person name="Turgeon B."/>
            <person name="Goodwin S."/>
            <person name="Spatafora J."/>
            <person name="Crous P."/>
            <person name="Grigoriev I."/>
        </authorList>
    </citation>
    <scope>NUCLEOTIDE SEQUENCE</scope>
    <source>
        <strain evidence="2">CBS 101060</strain>
    </source>
</reference>
<keyword evidence="1" id="KW-0472">Membrane</keyword>
<evidence type="ECO:0000313" key="3">
    <source>
        <dbReference type="Proteomes" id="UP000799429"/>
    </source>
</evidence>
<evidence type="ECO:0000256" key="1">
    <source>
        <dbReference type="SAM" id="Phobius"/>
    </source>
</evidence>
<name>A0A9P4VRZ6_9PEZI</name>
<feature type="transmembrane region" description="Helical" evidence="1">
    <location>
        <begin position="48"/>
        <end position="69"/>
    </location>
</feature>
<dbReference type="Proteomes" id="UP000799429">
    <property type="component" value="Unassembled WGS sequence"/>
</dbReference>
<feature type="transmembrane region" description="Helical" evidence="1">
    <location>
        <begin position="15"/>
        <end position="36"/>
    </location>
</feature>
<dbReference type="OrthoDB" id="5223589at2759"/>
<sequence length="94" mass="10298">MQYLSIGATGLAPKAFHYGNSSVCFCLFITGAYTTAQIERVLRSIRRRIWLVASTLTQATLIWAAGVIYQSFKIDPGSPAVYVILSFLSFSSAL</sequence>
<comment type="caution">
    <text evidence="2">The sequence shown here is derived from an EMBL/GenBank/DDBJ whole genome shotgun (WGS) entry which is preliminary data.</text>
</comment>
<dbReference type="Pfam" id="PF06912">
    <property type="entry name" value="DUF1275"/>
    <property type="match status" value="1"/>
</dbReference>
<dbReference type="InterPro" id="IPR010699">
    <property type="entry name" value="DUF1275"/>
</dbReference>
<keyword evidence="3" id="KW-1185">Reference proteome</keyword>
<evidence type="ECO:0000313" key="2">
    <source>
        <dbReference type="EMBL" id="KAF2839910.1"/>
    </source>
</evidence>
<protein>
    <submittedName>
        <fullName evidence="2">Uncharacterized protein</fullName>
    </submittedName>
</protein>
<accession>A0A9P4VRZ6</accession>
<gene>
    <name evidence="2" type="ORF">M501DRAFT_1003396</name>
</gene>
<dbReference type="AlphaFoldDB" id="A0A9P4VRZ6"/>
<dbReference type="EMBL" id="MU006094">
    <property type="protein sequence ID" value="KAF2839910.1"/>
    <property type="molecule type" value="Genomic_DNA"/>
</dbReference>
<keyword evidence="1" id="KW-1133">Transmembrane helix</keyword>